<feature type="region of interest" description="Disordered" evidence="2">
    <location>
        <begin position="182"/>
        <end position="271"/>
    </location>
</feature>
<dbReference type="PANTHER" id="PTHR14047:SF33">
    <property type="entry name" value="X ANTIGEN FAMILY MEMBER 5"/>
    <property type="match status" value="1"/>
</dbReference>
<feature type="compositionally biased region" description="Polar residues" evidence="2">
    <location>
        <begin position="208"/>
        <end position="220"/>
    </location>
</feature>
<evidence type="ECO:0000313" key="6">
    <source>
        <dbReference type="RefSeq" id="XP_072812498.1"/>
    </source>
</evidence>
<organism evidence="4 5">
    <name type="scientific">Vicugna pacos</name>
    <name type="common">Alpaca</name>
    <name type="synonym">Lama pacos</name>
    <dbReference type="NCBI Taxonomy" id="30538"/>
    <lineage>
        <taxon>Eukaryota</taxon>
        <taxon>Metazoa</taxon>
        <taxon>Chordata</taxon>
        <taxon>Craniata</taxon>
        <taxon>Vertebrata</taxon>
        <taxon>Euteleostomi</taxon>
        <taxon>Mammalia</taxon>
        <taxon>Eutheria</taxon>
        <taxon>Laurasiatheria</taxon>
        <taxon>Artiodactyla</taxon>
        <taxon>Tylopoda</taxon>
        <taxon>Camelidae</taxon>
        <taxon>Vicugna</taxon>
    </lineage>
</organism>
<dbReference type="Pfam" id="PF05831">
    <property type="entry name" value="GAGE"/>
    <property type="match status" value="3"/>
</dbReference>
<feature type="region of interest" description="Disordered" evidence="2">
    <location>
        <begin position="140"/>
        <end position="169"/>
    </location>
</feature>
<accession>A0ABM5CUZ3</accession>
<dbReference type="PANTHER" id="PTHR14047">
    <property type="entry name" value="P ANTIGEN FAMILY MEMBER 5-RELATED"/>
    <property type="match status" value="1"/>
</dbReference>
<feature type="domain" description="GAGE" evidence="3">
    <location>
        <begin position="177"/>
        <end position="271"/>
    </location>
</feature>
<dbReference type="RefSeq" id="XP_072812467.1">
    <property type="nucleotide sequence ID" value="XM_072956366.1"/>
</dbReference>
<dbReference type="InterPro" id="IPR031320">
    <property type="entry name" value="GAGE"/>
</dbReference>
<evidence type="ECO:0000313" key="5">
    <source>
        <dbReference type="RefSeq" id="XP_072812467.1"/>
    </source>
</evidence>
<dbReference type="SMART" id="SM01379">
    <property type="entry name" value="GAGE"/>
    <property type="match status" value="3"/>
</dbReference>
<evidence type="ECO:0000256" key="1">
    <source>
        <dbReference type="ARBA" id="ARBA00007043"/>
    </source>
</evidence>
<proteinExistence type="inferred from homology"/>
<dbReference type="InterPro" id="IPR008625">
    <property type="entry name" value="GAGE_fam"/>
</dbReference>
<sequence>MPEAVYLPIRPGHAVCQRVLGVKLFALRLTVWSVSSRLRSAVGNMSWSRKSTYKPKKRGHDEQCDNPVEPAVAHGDKQPEESEPPTTSQDIRPGEEEKDEGASSFQVGNIFRRVKSTYRPRKRSYDQACVNPVVPVVAHGDKQPQEWEPPTSSQDIKPGEAKEDEGASAVEVGNIFRRVKSTYRPRKRSYDQAFVNPVQPVVAHGDKQTQGWEPPTSSQDFRPGKAKEDEGAPAVEGPVPEADQREVAKPETGHEHDRGVDGKRLPKPEPF</sequence>
<feature type="region of interest" description="Disordered" evidence="2">
    <location>
        <begin position="45"/>
        <end position="106"/>
    </location>
</feature>
<evidence type="ECO:0000259" key="3">
    <source>
        <dbReference type="SMART" id="SM01379"/>
    </source>
</evidence>
<gene>
    <name evidence="5" type="primary">LOC107034464</name>
    <name evidence="6" type="synonym">LOC140691921</name>
</gene>
<reference evidence="5 6" key="1">
    <citation type="submission" date="2025-05" db="UniProtKB">
        <authorList>
            <consortium name="RefSeq"/>
        </authorList>
    </citation>
    <scope>IDENTIFICATION</scope>
</reference>
<protein>
    <submittedName>
        <fullName evidence="5 6">Uncharacterized protein isoform X1</fullName>
    </submittedName>
</protein>
<feature type="domain" description="GAGE" evidence="3">
    <location>
        <begin position="112"/>
        <end position="175"/>
    </location>
</feature>
<feature type="compositionally biased region" description="Basic and acidic residues" evidence="2">
    <location>
        <begin position="242"/>
        <end position="271"/>
    </location>
</feature>
<dbReference type="GeneID" id="107034464"/>
<dbReference type="RefSeq" id="XP_072812498.1">
    <property type="nucleotide sequence ID" value="XM_072956397.1"/>
</dbReference>
<evidence type="ECO:0000313" key="4">
    <source>
        <dbReference type="Proteomes" id="UP001652581"/>
    </source>
</evidence>
<dbReference type="Proteomes" id="UP001652581">
    <property type="component" value="Chromosome X"/>
</dbReference>
<comment type="similarity">
    <text evidence="1">Belongs to the GAGE family.</text>
</comment>
<evidence type="ECO:0000256" key="2">
    <source>
        <dbReference type="SAM" id="MobiDB-lite"/>
    </source>
</evidence>
<name>A0ABM5CUZ3_VICPA</name>
<feature type="domain" description="GAGE" evidence="3">
    <location>
        <begin position="45"/>
        <end position="110"/>
    </location>
</feature>
<keyword evidence="4" id="KW-1185">Reference proteome</keyword>